<dbReference type="InterPro" id="IPR032675">
    <property type="entry name" value="LRR_dom_sf"/>
</dbReference>
<keyword evidence="7" id="KW-0812">Transmembrane</keyword>
<feature type="compositionally biased region" description="Polar residues" evidence="6">
    <location>
        <begin position="685"/>
        <end position="695"/>
    </location>
</feature>
<keyword evidence="7" id="KW-1133">Transmembrane helix</keyword>
<keyword evidence="7" id="KW-0472">Membrane</keyword>
<proteinExistence type="predicted"/>
<dbReference type="Pfam" id="PF06458">
    <property type="entry name" value="MucBP"/>
    <property type="match status" value="2"/>
</dbReference>
<evidence type="ECO:0000256" key="5">
    <source>
        <dbReference type="ARBA" id="ARBA00023088"/>
    </source>
</evidence>
<dbReference type="InterPro" id="IPR026906">
    <property type="entry name" value="LRR_5"/>
</dbReference>
<feature type="compositionally biased region" description="Polar residues" evidence="6">
    <location>
        <begin position="616"/>
        <end position="628"/>
    </location>
</feature>
<evidence type="ECO:0000256" key="4">
    <source>
        <dbReference type="ARBA" id="ARBA00022737"/>
    </source>
</evidence>
<evidence type="ECO:0000256" key="2">
    <source>
        <dbReference type="ARBA" id="ARBA00022525"/>
    </source>
</evidence>
<reference evidence="11" key="1">
    <citation type="submission" date="2019-03" db="EMBL/GenBank/DDBJ databases">
        <title>Weissella sp. 26KH-42 Genome sequencing.</title>
        <authorList>
            <person name="Heo J."/>
            <person name="Kim S.-J."/>
            <person name="Kim J.-S."/>
            <person name="Hong S.-B."/>
            <person name="Kwon S.-W."/>
        </authorList>
    </citation>
    <scope>NUCLEOTIDE SEQUENCE [LARGE SCALE GENOMIC DNA]</scope>
    <source>
        <strain evidence="11">26KH-42</strain>
    </source>
</reference>
<dbReference type="OrthoDB" id="2149855at2"/>
<feature type="domain" description="MucBP" evidence="9">
    <location>
        <begin position="457"/>
        <end position="506"/>
    </location>
</feature>
<dbReference type="Gene3D" id="3.80.10.10">
    <property type="entry name" value="Ribonuclease Inhibitor"/>
    <property type="match status" value="1"/>
</dbReference>
<evidence type="ECO:0000256" key="3">
    <source>
        <dbReference type="ARBA" id="ARBA00022729"/>
    </source>
</evidence>
<feature type="compositionally biased region" description="Low complexity" evidence="6">
    <location>
        <begin position="560"/>
        <end position="615"/>
    </location>
</feature>
<dbReference type="Pfam" id="PF00746">
    <property type="entry name" value="Gram_pos_anchor"/>
    <property type="match status" value="1"/>
</dbReference>
<keyword evidence="5" id="KW-0572">Peptidoglycan-anchor</keyword>
<evidence type="ECO:0000256" key="6">
    <source>
        <dbReference type="SAM" id="MobiDB-lite"/>
    </source>
</evidence>
<dbReference type="SUPFAM" id="SSF52058">
    <property type="entry name" value="L domain-like"/>
    <property type="match status" value="1"/>
</dbReference>
<dbReference type="Proteomes" id="UP000292886">
    <property type="component" value="Chromosome"/>
</dbReference>
<feature type="region of interest" description="Disordered" evidence="6">
    <location>
        <begin position="550"/>
        <end position="695"/>
    </location>
</feature>
<feature type="transmembrane region" description="Helical" evidence="7">
    <location>
        <begin position="698"/>
        <end position="718"/>
    </location>
</feature>
<feature type="compositionally biased region" description="Low complexity" evidence="6">
    <location>
        <begin position="664"/>
        <end position="679"/>
    </location>
</feature>
<dbReference type="InterPro" id="IPR009459">
    <property type="entry name" value="MucBP_dom"/>
</dbReference>
<protein>
    <submittedName>
        <fullName evidence="10">Leucine-rich repeat domain-containing protein</fullName>
    </submittedName>
</protein>
<evidence type="ECO:0000256" key="1">
    <source>
        <dbReference type="ARBA" id="ARBA00022512"/>
    </source>
</evidence>
<feature type="domain" description="MucBP" evidence="9">
    <location>
        <begin position="375"/>
        <end position="449"/>
    </location>
</feature>
<gene>
    <name evidence="10" type="ORF">EQG49_04175</name>
</gene>
<feature type="compositionally biased region" description="Polar residues" evidence="6">
    <location>
        <begin position="648"/>
        <end position="663"/>
    </location>
</feature>
<name>A0A4P6YSM4_9LACO</name>
<evidence type="ECO:0000259" key="9">
    <source>
        <dbReference type="Pfam" id="PF06458"/>
    </source>
</evidence>
<evidence type="ECO:0000259" key="8">
    <source>
        <dbReference type="Pfam" id="PF00746"/>
    </source>
</evidence>
<keyword evidence="11" id="KW-1185">Reference proteome</keyword>
<feature type="domain" description="Gram-positive cocci surface proteins LPxTG" evidence="8">
    <location>
        <begin position="685"/>
        <end position="721"/>
    </location>
</feature>
<evidence type="ECO:0000313" key="11">
    <source>
        <dbReference type="Proteomes" id="UP000292886"/>
    </source>
</evidence>
<sequence length="729" mass="77739">MQMEKGLRQHKSNKRWMYTGLATMTVLGGIGAAPSVLADQVTTTTTTTITETIGPAGKTRPVNSDFSTNVAPQANAEKQADKAKEARDTVSYTFGHDDFTYTTTSSQIQGLSATGKTKMNNADWDGVLKFKAGDFTGVTSIFGGVFSYYPALKNIDFTNLSDLQSIGNSAFANTGLTELDLSPLTNLVYINSNAFGGTQLTEVNLDGLEALTTIGDQAFSSCPNLKSVNLSNLNALTTIGKNAFSVTIGSDSQLDTVTLSNLDNLTTIGERAFYVVAGIKTTKLENLPSLAKITSGAFGEAYYSNGGPELPDLHQIFLNNINPTVNIDYNVCQYITPRGQVIPNSADDLAVAERFVDRINEAQFGLKSAWYIPATVTLKYVDQDGKELTTDVNNKPVDPQQQYGKLGNSYKIGSLGALTIAGYDKPTIYEDSNSGRYNELWQEVTLQYKRSIGADFTVYYVDDKDNEIIPAQQFGGYADEKLTLDPNSLIAANASAFSDYDFKELYGSSATLSRAVQDFAWATVHNLIGTEVKYGDNNGRSYKLVFTKKAKTTDKPASGNQTNNDNNSTNNKPSQPSTGTNNNNGSNKPSQSTPNPTSKPTTTANTGGNSTANGNKKPSSGNTPTNLPVSGGEANVSGGRHSVAGGKQTVSGGKISSKSTNTPNNAAGTRRGAVARANGKAGTASKANLPQSGTDKSYWLPVFGATVLIGLIGLYAFAKKNKLQFNDKK</sequence>
<dbReference type="AlphaFoldDB" id="A0A4P6YSM4"/>
<dbReference type="KEGG" id="wei:EQG49_04175"/>
<accession>A0A4P6YSM4</accession>
<dbReference type="InterPro" id="IPR019931">
    <property type="entry name" value="LPXTG_anchor"/>
</dbReference>
<evidence type="ECO:0000256" key="7">
    <source>
        <dbReference type="SAM" id="Phobius"/>
    </source>
</evidence>
<keyword evidence="3" id="KW-0732">Signal</keyword>
<dbReference type="Gene3D" id="3.10.20.320">
    <property type="entry name" value="Putative peptidoglycan bound protein (lpxtg motif)"/>
    <property type="match status" value="1"/>
</dbReference>
<organism evidence="10 11">
    <name type="scientific">Periweissella cryptocerci</name>
    <dbReference type="NCBI Taxonomy" id="2506420"/>
    <lineage>
        <taxon>Bacteria</taxon>
        <taxon>Bacillati</taxon>
        <taxon>Bacillota</taxon>
        <taxon>Bacilli</taxon>
        <taxon>Lactobacillales</taxon>
        <taxon>Lactobacillaceae</taxon>
        <taxon>Periweissella</taxon>
    </lineage>
</organism>
<keyword evidence="1" id="KW-0134">Cell wall</keyword>
<dbReference type="NCBIfam" id="TIGR01167">
    <property type="entry name" value="LPXTG_anchor"/>
    <property type="match status" value="1"/>
</dbReference>
<keyword evidence="2" id="KW-0964">Secreted</keyword>
<dbReference type="EMBL" id="CP037940">
    <property type="protein sequence ID" value="QBO35714.1"/>
    <property type="molecule type" value="Genomic_DNA"/>
</dbReference>
<evidence type="ECO:0000313" key="10">
    <source>
        <dbReference type="EMBL" id="QBO35714.1"/>
    </source>
</evidence>
<dbReference type="Pfam" id="PF13306">
    <property type="entry name" value="LRR_5"/>
    <property type="match status" value="1"/>
</dbReference>
<keyword evidence="4" id="KW-0677">Repeat</keyword>